<evidence type="ECO:0000313" key="3">
    <source>
        <dbReference type="Proteomes" id="UP000728032"/>
    </source>
</evidence>
<feature type="region of interest" description="Disordered" evidence="1">
    <location>
        <begin position="641"/>
        <end position="668"/>
    </location>
</feature>
<feature type="region of interest" description="Disordered" evidence="1">
    <location>
        <begin position="50"/>
        <end position="83"/>
    </location>
</feature>
<gene>
    <name evidence="2" type="ORF">ONB1V03_LOCUS7640</name>
</gene>
<sequence length="824" mass="93954">MLRDEFEILVPHIDCEIHYPLVYEQIYYQIRVSLKLLNCKQTHKIEVSISDNKSHSTHPQNNTCSTSGGQSSGGSGSAQHSPNESSIVFPQCIVNGCAVSKTFQILYKNEEILLDDYVSFKVSLIVDSQDCVKQVRKTNFILDVELWFTDQEFGADHHNSIECVSSRQLTLHFDICRGLHYYLPVMFDYFHLSALTLSIHGSLITLCQPYISNRSSKSDKKFGNSVHATPINSCNFGYEAIVSSGSNHNKTNDEIKEIRYRRAQLIHWRLTAILLSSIQSLKRKIDEYYGMLAPWQQVRCQQQPITPCIDNLSKLAQECYKSILINESNPSNDFISFQNDLFIINDATKPEDFITTVESDMAYLCGVAILLWQQFLTVVYSSDRINGHLSKVHHSQRIKRFSEAFFCIEKQKKHLHSICDNNTTVFTEVSDSIRKSPYLTLLPPCDVECVALDGDSTTLPIIYEEKFDSEVALNKISTISNIYFEDNFDNLLQLNGESSTTMKRNMRDKILNNLSRLNFGTYGRLKEEYSPIATRASMTNLSPTSDHTFESPLKPPKCDAKESVTLVSYKSIDHSVQTKPLEPTHTPTNTSVLNESMISNSCSLNNIKSQIGKRMVSSESLPDLSTNEVLLNLKKQILLHQSRTPTRPVRPPHQFRDGKDKSERKSAEEFRGTMYFPRPPKQFTIDETDEPEDQNSQIETKELLNGTKYELNNKFSHLTKNNKMIGEDLNIKESEYTIVELLKSNKCLICGQLKCSCCDDSDCLPALRRVSQIGSDLVSFVKAKEDFRQQIASKSNGWLIYSDFPSLASRIPYFQCDPDFRAFR</sequence>
<dbReference type="AlphaFoldDB" id="A0A7R9LZA0"/>
<protein>
    <submittedName>
        <fullName evidence="2">Uncharacterized protein</fullName>
    </submittedName>
</protein>
<reference evidence="2" key="1">
    <citation type="submission" date="2020-11" db="EMBL/GenBank/DDBJ databases">
        <authorList>
            <person name="Tran Van P."/>
        </authorList>
    </citation>
    <scope>NUCLEOTIDE SEQUENCE</scope>
</reference>
<evidence type="ECO:0000313" key="2">
    <source>
        <dbReference type="EMBL" id="CAD7650113.1"/>
    </source>
</evidence>
<dbReference type="EMBL" id="OC918788">
    <property type="protein sequence ID" value="CAD7650113.1"/>
    <property type="molecule type" value="Genomic_DNA"/>
</dbReference>
<dbReference type="Proteomes" id="UP000728032">
    <property type="component" value="Unassembled WGS sequence"/>
</dbReference>
<proteinExistence type="predicted"/>
<feature type="compositionally biased region" description="Basic and acidic residues" evidence="1">
    <location>
        <begin position="654"/>
        <end position="668"/>
    </location>
</feature>
<organism evidence="2">
    <name type="scientific">Oppiella nova</name>
    <dbReference type="NCBI Taxonomy" id="334625"/>
    <lineage>
        <taxon>Eukaryota</taxon>
        <taxon>Metazoa</taxon>
        <taxon>Ecdysozoa</taxon>
        <taxon>Arthropoda</taxon>
        <taxon>Chelicerata</taxon>
        <taxon>Arachnida</taxon>
        <taxon>Acari</taxon>
        <taxon>Acariformes</taxon>
        <taxon>Sarcoptiformes</taxon>
        <taxon>Oribatida</taxon>
        <taxon>Brachypylina</taxon>
        <taxon>Oppioidea</taxon>
        <taxon>Oppiidae</taxon>
        <taxon>Oppiella</taxon>
    </lineage>
</organism>
<keyword evidence="3" id="KW-1185">Reference proteome</keyword>
<dbReference type="PANTHER" id="PTHR12482">
    <property type="entry name" value="LIPASE ROG1-RELATED-RELATED"/>
    <property type="match status" value="1"/>
</dbReference>
<dbReference type="InterPro" id="IPR044294">
    <property type="entry name" value="Lipase-like"/>
</dbReference>
<evidence type="ECO:0000256" key="1">
    <source>
        <dbReference type="SAM" id="MobiDB-lite"/>
    </source>
</evidence>
<dbReference type="InterPro" id="IPR022122">
    <property type="entry name" value="DUF3657"/>
</dbReference>
<dbReference type="EMBL" id="CAJPVJ010003963">
    <property type="protein sequence ID" value="CAG2168147.1"/>
    <property type="molecule type" value="Genomic_DNA"/>
</dbReference>
<dbReference type="Pfam" id="PF12394">
    <property type="entry name" value="DUF3657"/>
    <property type="match status" value="1"/>
</dbReference>
<accession>A0A7R9LZA0</accession>
<name>A0A7R9LZA0_9ACAR</name>
<dbReference type="OrthoDB" id="273452at2759"/>
<feature type="compositionally biased region" description="Polar residues" evidence="1">
    <location>
        <begin position="57"/>
        <end position="66"/>
    </location>
</feature>
<dbReference type="PANTHER" id="PTHR12482:SF5">
    <property type="entry name" value="DUF676 DOMAIN-CONTAINING PROTEIN"/>
    <property type="match status" value="1"/>
</dbReference>